<dbReference type="GO" id="GO:0016020">
    <property type="term" value="C:membrane"/>
    <property type="evidence" value="ECO:0007669"/>
    <property type="project" value="UniProtKB-SubCell"/>
</dbReference>
<evidence type="ECO:0000259" key="7">
    <source>
        <dbReference type="Pfam" id="PF03151"/>
    </source>
</evidence>
<dbReference type="Proteomes" id="UP000440578">
    <property type="component" value="Unassembled WGS sequence"/>
</dbReference>
<evidence type="ECO:0000256" key="3">
    <source>
        <dbReference type="ARBA" id="ARBA00022989"/>
    </source>
</evidence>
<dbReference type="Pfam" id="PF03151">
    <property type="entry name" value="TPT"/>
    <property type="match status" value="1"/>
</dbReference>
<feature type="transmembrane region" description="Helical" evidence="6">
    <location>
        <begin position="162"/>
        <end position="179"/>
    </location>
</feature>
<evidence type="ECO:0000256" key="4">
    <source>
        <dbReference type="ARBA" id="ARBA00023136"/>
    </source>
</evidence>
<feature type="transmembrane region" description="Helical" evidence="6">
    <location>
        <begin position="260"/>
        <end position="278"/>
    </location>
</feature>
<feature type="region of interest" description="Disordered" evidence="5">
    <location>
        <begin position="1"/>
        <end position="23"/>
    </location>
</feature>
<feature type="domain" description="Sugar phosphate transporter" evidence="7">
    <location>
        <begin position="37"/>
        <end position="303"/>
    </location>
</feature>
<proteinExistence type="predicted"/>
<dbReference type="PANTHER" id="PTHR11132">
    <property type="entry name" value="SOLUTE CARRIER FAMILY 35"/>
    <property type="match status" value="1"/>
</dbReference>
<dbReference type="OrthoDB" id="5547497at2759"/>
<evidence type="ECO:0000313" key="9">
    <source>
        <dbReference type="Proteomes" id="UP000440578"/>
    </source>
</evidence>
<sequence>MSSRGAMEKDQEPLVADDKPSAEEGSRAPTLLFQYAKIAAVVATYWVVSITMVFANKALLSGQGVSAPFFVTGYQCLVTSAMCFAFSSLGPYVPGVNLPPPTVKPKLMLQVLPLSVVFICMIMFNNLCLKNVDVSFYYIGRSLTTVFNVICTYLILGQKTSFQSIACCGVIIFGFLLGVDQEGVVGSLSIAGVAYGVLASLFVSLFAIYTKKVLPVVDGSVWLLTYYNNINACLLFTPLVLITGEWSQLMAFQGLADPKFWTLMTVAGVFGFSIGYVTGLQIQVTSPLTHNISGTAKACVQTVLGSWWFSEYRTVLWWTSNFIVLGGSAAYTRVKQIEMEAKHRASLSV</sequence>
<evidence type="ECO:0000256" key="5">
    <source>
        <dbReference type="SAM" id="MobiDB-lite"/>
    </source>
</evidence>
<comment type="subcellular location">
    <subcellularLocation>
        <location evidence="1">Membrane</location>
        <topology evidence="1">Multi-pass membrane protein</topology>
    </subcellularLocation>
</comment>
<keyword evidence="3 6" id="KW-1133">Transmembrane helix</keyword>
<protein>
    <submittedName>
        <fullName evidence="8">GDP-fucose transporter 1</fullName>
    </submittedName>
</protein>
<name>A0A6A4WUI4_AMPAM</name>
<reference evidence="8 9" key="1">
    <citation type="submission" date="2019-07" db="EMBL/GenBank/DDBJ databases">
        <title>Draft genome assembly of a fouling barnacle, Amphibalanus amphitrite (Darwin, 1854): The first reference genome for Thecostraca.</title>
        <authorList>
            <person name="Kim W."/>
        </authorList>
    </citation>
    <scope>NUCLEOTIDE SEQUENCE [LARGE SCALE GENOMIC DNA]</scope>
    <source>
        <strain evidence="8">SNU_AA5</strain>
        <tissue evidence="8">Soma without cirri and trophi</tissue>
    </source>
</reference>
<keyword evidence="9" id="KW-1185">Reference proteome</keyword>
<keyword evidence="4 6" id="KW-0472">Membrane</keyword>
<feature type="transmembrane region" description="Helical" evidence="6">
    <location>
        <begin position="67"/>
        <end position="87"/>
    </location>
</feature>
<feature type="transmembrane region" description="Helical" evidence="6">
    <location>
        <begin position="136"/>
        <end position="156"/>
    </location>
</feature>
<feature type="transmembrane region" description="Helical" evidence="6">
    <location>
        <begin position="35"/>
        <end position="55"/>
    </location>
</feature>
<feature type="transmembrane region" description="Helical" evidence="6">
    <location>
        <begin position="229"/>
        <end position="248"/>
    </location>
</feature>
<comment type="caution">
    <text evidence="8">The sequence shown here is derived from an EMBL/GenBank/DDBJ whole genome shotgun (WGS) entry which is preliminary data.</text>
</comment>
<accession>A0A6A4WUI4</accession>
<dbReference type="EMBL" id="VIIS01000710">
    <property type="protein sequence ID" value="KAF0305928.1"/>
    <property type="molecule type" value="Genomic_DNA"/>
</dbReference>
<evidence type="ECO:0000256" key="1">
    <source>
        <dbReference type="ARBA" id="ARBA00004141"/>
    </source>
</evidence>
<evidence type="ECO:0000313" key="8">
    <source>
        <dbReference type="EMBL" id="KAF0305928.1"/>
    </source>
</evidence>
<keyword evidence="2 6" id="KW-0812">Transmembrane</keyword>
<dbReference type="InterPro" id="IPR050186">
    <property type="entry name" value="TPT_transporter"/>
</dbReference>
<organism evidence="8 9">
    <name type="scientific">Amphibalanus amphitrite</name>
    <name type="common">Striped barnacle</name>
    <name type="synonym">Balanus amphitrite</name>
    <dbReference type="NCBI Taxonomy" id="1232801"/>
    <lineage>
        <taxon>Eukaryota</taxon>
        <taxon>Metazoa</taxon>
        <taxon>Ecdysozoa</taxon>
        <taxon>Arthropoda</taxon>
        <taxon>Crustacea</taxon>
        <taxon>Multicrustacea</taxon>
        <taxon>Cirripedia</taxon>
        <taxon>Thoracica</taxon>
        <taxon>Thoracicalcarea</taxon>
        <taxon>Balanomorpha</taxon>
        <taxon>Balanoidea</taxon>
        <taxon>Balanidae</taxon>
        <taxon>Amphibalaninae</taxon>
        <taxon>Amphibalanus</taxon>
    </lineage>
</organism>
<feature type="transmembrane region" description="Helical" evidence="6">
    <location>
        <begin position="186"/>
        <end position="209"/>
    </location>
</feature>
<feature type="transmembrane region" description="Helical" evidence="6">
    <location>
        <begin position="315"/>
        <end position="334"/>
    </location>
</feature>
<gene>
    <name evidence="8" type="primary">slc35c1_2</name>
    <name evidence="8" type="ORF">FJT64_022484</name>
</gene>
<dbReference type="InterPro" id="IPR004853">
    <property type="entry name" value="Sugar_P_trans_dom"/>
</dbReference>
<dbReference type="AlphaFoldDB" id="A0A6A4WUI4"/>
<dbReference type="InterPro" id="IPR037185">
    <property type="entry name" value="EmrE-like"/>
</dbReference>
<evidence type="ECO:0000256" key="6">
    <source>
        <dbReference type="SAM" id="Phobius"/>
    </source>
</evidence>
<dbReference type="SUPFAM" id="SSF103481">
    <property type="entry name" value="Multidrug resistance efflux transporter EmrE"/>
    <property type="match status" value="1"/>
</dbReference>
<feature type="transmembrane region" description="Helical" evidence="6">
    <location>
        <begin position="107"/>
        <end position="124"/>
    </location>
</feature>
<evidence type="ECO:0000256" key="2">
    <source>
        <dbReference type="ARBA" id="ARBA00022692"/>
    </source>
</evidence>